<reference evidence="1 3" key="3">
    <citation type="journal article" date="2015" name="BMC Genomics">
        <title>The completed genome sequence of the pathogenic ascomycete fungus Fusarium graminearum.</title>
        <authorList>
            <person name="King R."/>
            <person name="Urban M."/>
            <person name="Hammond-Kosack M.C."/>
            <person name="Hassani-Pak K."/>
            <person name="Hammond-Kosack K.E."/>
        </authorList>
    </citation>
    <scope>NUCLEOTIDE SEQUENCE [LARGE SCALE GENOMIC DNA]</scope>
    <source>
        <strain evidence="3">ATCC MYA-4620 / CBS 123657 / FGSC 9075 / NRRL 31084 / PH-1</strain>
        <strain evidence="1">PH-1</strain>
    </source>
</reference>
<name>A0A098DBI3_GIBZE</name>
<reference evidence="2 3" key="1">
    <citation type="journal article" date="2007" name="Science">
        <title>The Fusarium graminearum genome reveals a link between localized polymorphism and pathogen specialization.</title>
        <authorList>
            <person name="Cuomo C.A."/>
            <person name="Gueldener U."/>
            <person name="Xu J.-R."/>
            <person name="Trail F."/>
            <person name="Turgeon B.G."/>
            <person name="Di Pietro A."/>
            <person name="Walton J.D."/>
            <person name="Ma L.-J."/>
            <person name="Baker S.E."/>
            <person name="Rep M."/>
            <person name="Adam G."/>
            <person name="Antoniw J."/>
            <person name="Baldwin T."/>
            <person name="Calvo S.E."/>
            <person name="Chang Y.-L."/>
            <person name="DeCaprio D."/>
            <person name="Gale L.R."/>
            <person name="Gnerre S."/>
            <person name="Goswami R.S."/>
            <person name="Hammond-Kosack K."/>
            <person name="Harris L.J."/>
            <person name="Hilburn K."/>
            <person name="Kennell J.C."/>
            <person name="Kroken S."/>
            <person name="Magnuson J.K."/>
            <person name="Mannhaupt G."/>
            <person name="Mauceli E.W."/>
            <person name="Mewes H.-W."/>
            <person name="Mitterbauer R."/>
            <person name="Muehlbauer G."/>
            <person name="Muensterkoetter M."/>
            <person name="Nelson D."/>
            <person name="O'Donnell K."/>
            <person name="Ouellet T."/>
            <person name="Qi W."/>
            <person name="Quesneville H."/>
            <person name="Roncero M.I.G."/>
            <person name="Seong K.-Y."/>
            <person name="Tetko I.V."/>
            <person name="Urban M."/>
            <person name="Waalwijk C."/>
            <person name="Ward T.J."/>
            <person name="Yao J."/>
            <person name="Birren B.W."/>
            <person name="Kistler H.C."/>
        </authorList>
    </citation>
    <scope>NUCLEOTIDE SEQUENCE [LARGE SCALE GENOMIC DNA]</scope>
    <source>
        <strain evidence="3">ATCC MYA-4620 / CBS 123657 / FGSC 9075 / NRRL 31084 / PH-1</strain>
        <strain evidence="2">PH-1 / ATCC MYA-4620 / FGSC 9075 / NRRL 31084</strain>
    </source>
</reference>
<dbReference type="Proteomes" id="UP000070720">
    <property type="component" value="Chromosome 1"/>
</dbReference>
<reference evidence="2" key="4">
    <citation type="submission" date="2017-01" db="UniProtKB">
        <authorList>
            <consortium name="EnsemblFungi"/>
        </authorList>
    </citation>
    <scope>IDENTIFICATION</scope>
    <source>
        <strain evidence="2">PH-1 / ATCC MYA-4620 / FGSC 9075 / NRRL 31084</strain>
    </source>
</reference>
<evidence type="ECO:0000313" key="3">
    <source>
        <dbReference type="Proteomes" id="UP000070720"/>
    </source>
</evidence>
<dbReference type="VEuPathDB" id="FungiDB:FGRAMPH1_01G08023"/>
<evidence type="ECO:0000313" key="1">
    <source>
        <dbReference type="EMBL" id="CEF75815.1"/>
    </source>
</evidence>
<dbReference type="EMBL" id="HG970332">
    <property type="protein sequence ID" value="CEF75815.1"/>
    <property type="molecule type" value="Genomic_DNA"/>
</dbReference>
<evidence type="ECO:0000313" key="2">
    <source>
        <dbReference type="EnsemblFungi" id="CEF75815"/>
    </source>
</evidence>
<dbReference type="InParanoid" id="A0A098DBI3"/>
<reference evidence="2 3" key="2">
    <citation type="journal article" date="2010" name="Nature">
        <title>Comparative genomics reveals mobile pathogenicity chromosomes in Fusarium.</title>
        <authorList>
            <person name="Ma L.J."/>
            <person name="van der Does H.C."/>
            <person name="Borkovich K.A."/>
            <person name="Coleman J.J."/>
            <person name="Daboussi M.J."/>
            <person name="Di Pietro A."/>
            <person name="Dufresne M."/>
            <person name="Freitag M."/>
            <person name="Grabherr M."/>
            <person name="Henrissat B."/>
            <person name="Houterman P.M."/>
            <person name="Kang S."/>
            <person name="Shim W.B."/>
            <person name="Woloshuk C."/>
            <person name="Xie X."/>
            <person name="Xu J.R."/>
            <person name="Antoniw J."/>
            <person name="Baker S.E."/>
            <person name="Bluhm B.H."/>
            <person name="Breakspear A."/>
            <person name="Brown D.W."/>
            <person name="Butchko R.A."/>
            <person name="Chapman S."/>
            <person name="Coulson R."/>
            <person name="Coutinho P.M."/>
            <person name="Danchin E.G."/>
            <person name="Diener A."/>
            <person name="Gale L.R."/>
            <person name="Gardiner D.M."/>
            <person name="Goff S."/>
            <person name="Hammond-Kosack K.E."/>
            <person name="Hilburn K."/>
            <person name="Hua-Van A."/>
            <person name="Jonkers W."/>
            <person name="Kazan K."/>
            <person name="Kodira C.D."/>
            <person name="Koehrsen M."/>
            <person name="Kumar L."/>
            <person name="Lee Y.H."/>
            <person name="Li L."/>
            <person name="Manners J.M."/>
            <person name="Miranda-Saavedra D."/>
            <person name="Mukherjee M."/>
            <person name="Park G."/>
            <person name="Park J."/>
            <person name="Park S.Y."/>
            <person name="Proctor R.H."/>
            <person name="Regev A."/>
            <person name="Ruiz-Roldan M.C."/>
            <person name="Sain D."/>
            <person name="Sakthikumar S."/>
            <person name="Sykes S."/>
            <person name="Schwartz D.C."/>
            <person name="Turgeon B.G."/>
            <person name="Wapinski I."/>
            <person name="Yoder O."/>
            <person name="Young S."/>
            <person name="Zeng Q."/>
            <person name="Zhou S."/>
            <person name="Galagan J."/>
            <person name="Cuomo C.A."/>
            <person name="Kistler H.C."/>
            <person name="Rep M."/>
        </authorList>
    </citation>
    <scope>GENOME REANNOTATION</scope>
    <source>
        <strain evidence="3">ATCC MYA-4620 / CBS 123657 / FGSC 9075 / NRRL 31084 / PH-1</strain>
        <strain evidence="2">PH-1 / ATCC MYA-4620 / FGSC 9075 / NRRL 31084</strain>
    </source>
</reference>
<accession>A0A098DBI3</accession>
<keyword evidence="3" id="KW-1185">Reference proteome</keyword>
<proteinExistence type="predicted"/>
<protein>
    <submittedName>
        <fullName evidence="1">Chromosome 1, complete genome</fullName>
    </submittedName>
</protein>
<accession>A0A0E0RX40</accession>
<dbReference type="AlphaFoldDB" id="A0A098DBI3"/>
<sequence>MPSVTSNWGGICLTLRMDLFEVRISFPSSSETHRHDVADYTVELDVAYDSSAIDETEKWRFYEIT</sequence>
<dbReference type="EnsemblFungi" id="CEF75815">
    <property type="protein sequence ID" value="CEF75815"/>
    <property type="gene ID" value="FGRRES_15601"/>
</dbReference>
<organism evidence="1 3">
    <name type="scientific">Gibberella zeae (strain ATCC MYA-4620 / CBS 123657 / FGSC 9075 / NRRL 31084 / PH-1)</name>
    <name type="common">Wheat head blight fungus</name>
    <name type="synonym">Fusarium graminearum</name>
    <dbReference type="NCBI Taxonomy" id="229533"/>
    <lineage>
        <taxon>Eukaryota</taxon>
        <taxon>Fungi</taxon>
        <taxon>Dikarya</taxon>
        <taxon>Ascomycota</taxon>
        <taxon>Pezizomycotina</taxon>
        <taxon>Sordariomycetes</taxon>
        <taxon>Hypocreomycetidae</taxon>
        <taxon>Hypocreales</taxon>
        <taxon>Nectriaceae</taxon>
        <taxon>Fusarium</taxon>
    </lineage>
</organism>
<gene>
    <name evidence="1" type="ORF">FGRAMPH1_01T08023</name>
</gene>